<name>A0A8S5Q2Y4_9CAUD</name>
<organism evidence="1">
    <name type="scientific">Siphoviridae sp. ctLqe90</name>
    <dbReference type="NCBI Taxonomy" id="2825456"/>
    <lineage>
        <taxon>Viruses</taxon>
        <taxon>Duplodnaviria</taxon>
        <taxon>Heunggongvirae</taxon>
        <taxon>Uroviricota</taxon>
        <taxon>Caudoviricetes</taxon>
    </lineage>
</organism>
<dbReference type="EMBL" id="BK015564">
    <property type="protein sequence ID" value="DAE13360.1"/>
    <property type="molecule type" value="Genomic_DNA"/>
</dbReference>
<accession>A0A8S5Q2Y4</accession>
<sequence>MMSPDLKKCMPMFLYRGANIIVMMGLLQK</sequence>
<reference evidence="1" key="1">
    <citation type="journal article" date="2021" name="Proc. Natl. Acad. Sci. U.S.A.">
        <title>A Catalog of Tens of Thousands of Viruses from Human Metagenomes Reveals Hidden Associations with Chronic Diseases.</title>
        <authorList>
            <person name="Tisza M.J."/>
            <person name="Buck C.B."/>
        </authorList>
    </citation>
    <scope>NUCLEOTIDE SEQUENCE</scope>
    <source>
        <strain evidence="1">CtLqe90</strain>
    </source>
</reference>
<proteinExistence type="predicted"/>
<protein>
    <submittedName>
        <fullName evidence="1">Uncharacterized protein</fullName>
    </submittedName>
</protein>
<evidence type="ECO:0000313" key="1">
    <source>
        <dbReference type="EMBL" id="DAE13360.1"/>
    </source>
</evidence>